<evidence type="ECO:0000313" key="3">
    <source>
        <dbReference type="EMBL" id="MDJ1371588.1"/>
    </source>
</evidence>
<accession>A0ABT7C8Q7</accession>
<reference evidence="3" key="2">
    <citation type="journal article" date="2022" name="Sci. Rep.">
        <title>In silico prediction of the enzymes involved in the degradation of the herbicide molinate by Gulosibacter molinativorax ON4T.</title>
        <authorList>
            <person name="Lopes A.R."/>
            <person name="Bunin E."/>
            <person name="Viana A.T."/>
            <person name="Froufe H."/>
            <person name="Munoz-Merida A."/>
            <person name="Pinho D."/>
            <person name="Figueiredo J."/>
            <person name="Barroso C."/>
            <person name="Vaz-Moreira I."/>
            <person name="Bellanger X."/>
            <person name="Egas C."/>
            <person name="Nunes O.C."/>
        </authorList>
    </citation>
    <scope>NUCLEOTIDE SEQUENCE</scope>
    <source>
        <strain evidence="3">ON4</strain>
    </source>
</reference>
<protein>
    <recommendedName>
        <fullName evidence="2">SseB protein N-terminal domain-containing protein</fullName>
    </recommendedName>
</protein>
<dbReference type="EMBL" id="PXVD01000014">
    <property type="protein sequence ID" value="MDJ1371588.1"/>
    <property type="molecule type" value="Genomic_DNA"/>
</dbReference>
<name>A0ABT7C8Q7_9MICO</name>
<feature type="compositionally biased region" description="Basic residues" evidence="1">
    <location>
        <begin position="262"/>
        <end position="273"/>
    </location>
</feature>
<evidence type="ECO:0000259" key="2">
    <source>
        <dbReference type="Pfam" id="PF07179"/>
    </source>
</evidence>
<evidence type="ECO:0000256" key="1">
    <source>
        <dbReference type="SAM" id="MobiDB-lite"/>
    </source>
</evidence>
<feature type="region of interest" description="Disordered" evidence="1">
    <location>
        <begin position="1"/>
        <end position="30"/>
    </location>
</feature>
<gene>
    <name evidence="3" type="ORF">C7K25_09455</name>
</gene>
<feature type="compositionally biased region" description="Polar residues" evidence="1">
    <location>
        <begin position="14"/>
        <end position="23"/>
    </location>
</feature>
<comment type="caution">
    <text evidence="3">The sequence shown here is derived from an EMBL/GenBank/DDBJ whole genome shotgun (WGS) entry which is preliminary data.</text>
</comment>
<dbReference type="Proteomes" id="UP001170379">
    <property type="component" value="Unassembled WGS sequence"/>
</dbReference>
<dbReference type="InterPro" id="IPR009839">
    <property type="entry name" value="SseB_N"/>
</dbReference>
<organism evidence="3 4">
    <name type="scientific">Gulosibacter molinativorax</name>
    <dbReference type="NCBI Taxonomy" id="256821"/>
    <lineage>
        <taxon>Bacteria</taxon>
        <taxon>Bacillati</taxon>
        <taxon>Actinomycetota</taxon>
        <taxon>Actinomycetes</taxon>
        <taxon>Micrococcales</taxon>
        <taxon>Microbacteriaceae</taxon>
        <taxon>Gulosibacter</taxon>
    </lineage>
</organism>
<feature type="region of interest" description="Disordered" evidence="1">
    <location>
        <begin position="253"/>
        <end position="273"/>
    </location>
</feature>
<dbReference type="Pfam" id="PF07179">
    <property type="entry name" value="SseB"/>
    <property type="match status" value="1"/>
</dbReference>
<feature type="domain" description="SseB protein N-terminal" evidence="2">
    <location>
        <begin position="31"/>
        <end position="154"/>
    </location>
</feature>
<sequence>MSDSAGQPWEGRTFSDNPWQNDDGTAPKELGEALENFRAGSGTPVEVVDALRETRLLVPLVAELGDEGENDQGVKVDKSAELSIVTVKAPDGRGVVPVFSSVEAMKRWDETARPIPVDSRRAALAAVEERNDLLILDPGSPDTEFVVRRPAVWAISQATGYELPWRDPRVLEHAQGLLAAEPRLLGIDLVPGDPGARFAGPELVIALHISADLDESQQQSVLQTVQASLAGNTDLVERVDSLALRVDRVESSAGAGAEQTRRKTRLFRRRRAR</sequence>
<keyword evidence="4" id="KW-1185">Reference proteome</keyword>
<proteinExistence type="predicted"/>
<reference evidence="3" key="1">
    <citation type="submission" date="2018-03" db="EMBL/GenBank/DDBJ databases">
        <authorList>
            <person name="Nunes O.C."/>
            <person name="Lopes A.R."/>
            <person name="Froufe H."/>
            <person name="Munoz-Merida A."/>
            <person name="Barroso C."/>
            <person name="Egas C."/>
        </authorList>
    </citation>
    <scope>NUCLEOTIDE SEQUENCE</scope>
    <source>
        <strain evidence="3">ON4</strain>
    </source>
</reference>
<evidence type="ECO:0000313" key="4">
    <source>
        <dbReference type="Proteomes" id="UP001170379"/>
    </source>
</evidence>